<evidence type="ECO:0000313" key="2">
    <source>
        <dbReference type="EMBL" id="KAK2105362.1"/>
    </source>
</evidence>
<evidence type="ECO:0000313" key="3">
    <source>
        <dbReference type="Proteomes" id="UP001266305"/>
    </source>
</evidence>
<feature type="region of interest" description="Disordered" evidence="1">
    <location>
        <begin position="37"/>
        <end position="143"/>
    </location>
</feature>
<feature type="region of interest" description="Disordered" evidence="1">
    <location>
        <begin position="8"/>
        <end position="27"/>
    </location>
</feature>
<comment type="caution">
    <text evidence="2">The sequence shown here is derived from an EMBL/GenBank/DDBJ whole genome shotgun (WGS) entry which is preliminary data.</text>
</comment>
<gene>
    <name evidence="2" type="ORF">P7K49_014876</name>
</gene>
<accession>A0ABQ9V7M0</accession>
<reference evidence="2 3" key="1">
    <citation type="submission" date="2023-05" db="EMBL/GenBank/DDBJ databases">
        <title>B98-5 Cell Line De Novo Hybrid Assembly: An Optical Mapping Approach.</title>
        <authorList>
            <person name="Kananen K."/>
            <person name="Auerbach J.A."/>
            <person name="Kautto E."/>
            <person name="Blachly J.S."/>
        </authorList>
    </citation>
    <scope>NUCLEOTIDE SEQUENCE [LARGE SCALE GENOMIC DNA]</scope>
    <source>
        <strain evidence="2">B95-8</strain>
        <tissue evidence="2">Cell line</tissue>
    </source>
</reference>
<organism evidence="2 3">
    <name type="scientific">Saguinus oedipus</name>
    <name type="common">Cotton-top tamarin</name>
    <name type="synonym">Oedipomidas oedipus</name>
    <dbReference type="NCBI Taxonomy" id="9490"/>
    <lineage>
        <taxon>Eukaryota</taxon>
        <taxon>Metazoa</taxon>
        <taxon>Chordata</taxon>
        <taxon>Craniata</taxon>
        <taxon>Vertebrata</taxon>
        <taxon>Euteleostomi</taxon>
        <taxon>Mammalia</taxon>
        <taxon>Eutheria</taxon>
        <taxon>Euarchontoglires</taxon>
        <taxon>Primates</taxon>
        <taxon>Haplorrhini</taxon>
        <taxon>Platyrrhini</taxon>
        <taxon>Cebidae</taxon>
        <taxon>Callitrichinae</taxon>
        <taxon>Saguinus</taxon>
    </lineage>
</organism>
<evidence type="ECO:0000256" key="1">
    <source>
        <dbReference type="SAM" id="MobiDB-lite"/>
    </source>
</evidence>
<protein>
    <submittedName>
        <fullName evidence="2">Uncharacterized protein</fullName>
    </submittedName>
</protein>
<dbReference type="EMBL" id="JASSZA010000007">
    <property type="protein sequence ID" value="KAK2105362.1"/>
    <property type="molecule type" value="Genomic_DNA"/>
</dbReference>
<keyword evidence="3" id="KW-1185">Reference proteome</keyword>
<dbReference type="Proteomes" id="UP001266305">
    <property type="component" value="Unassembled WGS sequence"/>
</dbReference>
<sequence>MTIIIIHASGTDLPKSSNSEAARRLESVPVKWLKEESKRSYDLTAQCPRDRKLTVPQDSGSPVQGPTPPPPETTAELTGASQQPHIVDVPSSPVHPNPVLPALESASVPMKRVEWDHSPEQTLPPNGVPIIFPASDVSIQPPT</sequence>
<name>A0ABQ9V7M0_SAGOE</name>
<proteinExistence type="predicted"/>